<dbReference type="Gene3D" id="2.60.40.10">
    <property type="entry name" value="Immunoglobulins"/>
    <property type="match status" value="7"/>
</dbReference>
<evidence type="ECO:0000256" key="5">
    <source>
        <dbReference type="ARBA" id="ARBA00023157"/>
    </source>
</evidence>
<dbReference type="Gene3D" id="1.10.510.10">
    <property type="entry name" value="Transferase(Phosphotransferase) domain 1"/>
    <property type="match status" value="1"/>
</dbReference>
<keyword evidence="5" id="KW-1015">Disulfide bond</keyword>
<feature type="domain" description="Ig-like" evidence="13">
    <location>
        <begin position="598"/>
        <end position="684"/>
    </location>
</feature>
<feature type="domain" description="Ig-like" evidence="13">
    <location>
        <begin position="22"/>
        <end position="111"/>
    </location>
</feature>
<feature type="signal peptide" evidence="11">
    <location>
        <begin position="1"/>
        <end position="18"/>
    </location>
</feature>
<feature type="region of interest" description="Disordered" evidence="9">
    <location>
        <begin position="747"/>
        <end position="798"/>
    </location>
</feature>
<dbReference type="GO" id="GO:0008046">
    <property type="term" value="F:axon guidance receptor activity"/>
    <property type="evidence" value="ECO:0007669"/>
    <property type="project" value="TreeGrafter"/>
</dbReference>
<dbReference type="GO" id="GO:0005886">
    <property type="term" value="C:plasma membrane"/>
    <property type="evidence" value="ECO:0007669"/>
    <property type="project" value="TreeGrafter"/>
</dbReference>
<dbReference type="InterPro" id="IPR000719">
    <property type="entry name" value="Prot_kinase_dom"/>
</dbReference>
<dbReference type="Pfam" id="PF07714">
    <property type="entry name" value="PK_Tyr_Ser-Thr"/>
    <property type="match status" value="1"/>
</dbReference>
<evidence type="ECO:0000256" key="9">
    <source>
        <dbReference type="SAM" id="MobiDB-lite"/>
    </source>
</evidence>
<evidence type="ECO:0000313" key="15">
    <source>
        <dbReference type="Proteomes" id="UP001154078"/>
    </source>
</evidence>
<dbReference type="InterPro" id="IPR036179">
    <property type="entry name" value="Ig-like_dom_sf"/>
</dbReference>
<dbReference type="FunFam" id="2.60.40.10:FF:000032">
    <property type="entry name" value="palladin isoform X1"/>
    <property type="match status" value="2"/>
</dbReference>
<dbReference type="InterPro" id="IPR003598">
    <property type="entry name" value="Ig_sub2"/>
</dbReference>
<proteinExistence type="predicted"/>
<dbReference type="InterPro" id="IPR007110">
    <property type="entry name" value="Ig-like_dom"/>
</dbReference>
<evidence type="ECO:0000256" key="4">
    <source>
        <dbReference type="ARBA" id="ARBA00023136"/>
    </source>
</evidence>
<dbReference type="EMBL" id="OV121132">
    <property type="protein sequence ID" value="CAH0547715.1"/>
    <property type="molecule type" value="Genomic_DNA"/>
</dbReference>
<dbReference type="PANTHER" id="PTHR45080:SF21">
    <property type="entry name" value="INACTIVE TYROSINE-PROTEIN KINASE 7"/>
    <property type="match status" value="1"/>
</dbReference>
<dbReference type="InterPro" id="IPR050958">
    <property type="entry name" value="Cell_Adh-Cytoskel_Orgn"/>
</dbReference>
<protein>
    <recommendedName>
        <fullName evidence="16">Tyrosine-protein kinase-like otk</fullName>
    </recommendedName>
</protein>
<dbReference type="OrthoDB" id="2413561at2759"/>
<keyword evidence="11" id="KW-0732">Signal</keyword>
<dbReference type="Proteomes" id="UP001154078">
    <property type="component" value="Chromosome 1"/>
</dbReference>
<evidence type="ECO:0000259" key="13">
    <source>
        <dbReference type="PROSITE" id="PS50835"/>
    </source>
</evidence>
<feature type="domain" description="Protein kinase" evidence="12">
    <location>
        <begin position="813"/>
        <end position="1098"/>
    </location>
</feature>
<dbReference type="PROSITE" id="PS50835">
    <property type="entry name" value="IG_LIKE"/>
    <property type="match status" value="7"/>
</dbReference>
<dbReference type="InterPro" id="IPR013783">
    <property type="entry name" value="Ig-like_fold"/>
</dbReference>
<dbReference type="GO" id="GO:0007156">
    <property type="term" value="P:homophilic cell adhesion via plasma membrane adhesion molecules"/>
    <property type="evidence" value="ECO:0007669"/>
    <property type="project" value="TreeGrafter"/>
</dbReference>
<keyword evidence="4 10" id="KW-0472">Membrane</keyword>
<feature type="domain" description="Ig-like" evidence="13">
    <location>
        <begin position="405"/>
        <end position="503"/>
    </location>
</feature>
<dbReference type="SUPFAM" id="SSF48726">
    <property type="entry name" value="Immunoglobulin"/>
    <property type="match status" value="7"/>
</dbReference>
<dbReference type="InterPro" id="IPR011009">
    <property type="entry name" value="Kinase-like_dom_sf"/>
</dbReference>
<gene>
    <name evidence="14" type="ORF">MELIAE_LOCUS1646</name>
</gene>
<dbReference type="SMART" id="SM00409">
    <property type="entry name" value="IG"/>
    <property type="match status" value="7"/>
</dbReference>
<keyword evidence="7" id="KW-0325">Glycoprotein</keyword>
<evidence type="ECO:0000256" key="10">
    <source>
        <dbReference type="SAM" id="Phobius"/>
    </source>
</evidence>
<feature type="domain" description="Ig-like" evidence="13">
    <location>
        <begin position="314"/>
        <end position="402"/>
    </location>
</feature>
<evidence type="ECO:0000256" key="7">
    <source>
        <dbReference type="ARBA" id="ARBA00023180"/>
    </source>
</evidence>
<reference evidence="14" key="1">
    <citation type="submission" date="2021-12" db="EMBL/GenBank/DDBJ databases">
        <authorList>
            <person name="King R."/>
        </authorList>
    </citation>
    <scope>NUCLEOTIDE SEQUENCE</scope>
</reference>
<sequence length="1098" mass="122129">MEGIRAFCVFAIVLVVNGAEDPYFVKSPQNSDVIQGKSVFLPCEVTPNEGITYFWELNGSKLSNTTRRYQTESGLKITRVDRERDSGQFTCIASDPTGKTPSITSSPATLNIQFIGEASVQLQEPESASYIKRGGEVILRCHMEATGDVHYEWFRNAERLDKSPRIEIKKKRLHIKNAQPGDNGVYRCAGKNEAGIEFSSKNFALAIASDQTALIQIVPSNQLVKKGATAFFDCSYQNADVTEWYFRDSGPLESNNRYLIYSNSTLRVNNVQEKDEGLYSCVGIPSESTEVPQTYTAGLKLAYIKDFTESSFEPPLTEDSKKVVAEGGSFQLTCLEPESVPLAKKWWQNKAGHTISDSGDVKVDYDGRLIIEKAQLSHSGFYSCVAESVAGKVVKTFELVVTTKPEITSHPVSVTVDENDRSTLTCSFNSNSEGHTVVKWRKDGKLLKHDFDINSMPNQRVRVYKHNGTLVIFSTQIQDRGEYVCEVVTSGFGAVVSKPATISVIEQLRFSPPPVNKKMELGSVAKIHCKAQGTPPPNIHWEKDGVRSENLASHITDMNGTLHFNVVQAKDKGKYSCIAANSQGTIQANITIEVVKAPKFTLIPKNLEVLEGQAVHVDCVVEGDPKPTIQWDKNSTLNNFDMTRFSVLKNGTLFISEVRREDENRYGCTGGNSGGFNRKEMKLTVHSRDGYHPEEIDGDTTVTKAVLITMSVAGAYIILVVGLMVWCRLRRRSRKLPIGDAAKTENGDVEHTELKDVTNGHLPGPSKPEANGVKTHKEGQKSDGAETTHSQSSSNSKKSKCSYDKIALSRGHLKETKLIGRGEFGDCLVAKMPKSAVEKGTSQAATTPTEDKEKDNDLVVLVKCLSQTKEESCLAEFKREIDIFLKLSHENITKLYGLCREVEPHYMILEHTDWGDLKQFLVATKKGSPPPLTPVQSVAIVHQISRGMEHLSNARLVHKDLAARNCLITSQLVAKVGLPRLTRDPYSQEYCKHVNHIIPLRWLPYEAVYEDEYSTKSDVYAFAVLIQEIFSQGELPFPKINDTSFLTKLKEKKLEWKPAPNTPEGLQPLQEPCWDSNPQNRPTFAELSKDIGEVRKSM</sequence>
<dbReference type="InterPro" id="IPR003599">
    <property type="entry name" value="Ig_sub"/>
</dbReference>
<feature type="transmembrane region" description="Helical" evidence="10">
    <location>
        <begin position="705"/>
        <end position="726"/>
    </location>
</feature>
<evidence type="ECO:0000313" key="14">
    <source>
        <dbReference type="EMBL" id="CAH0547715.1"/>
    </source>
</evidence>
<organism evidence="14 15">
    <name type="scientific">Brassicogethes aeneus</name>
    <name type="common">Rape pollen beetle</name>
    <name type="synonym">Meligethes aeneus</name>
    <dbReference type="NCBI Taxonomy" id="1431903"/>
    <lineage>
        <taxon>Eukaryota</taxon>
        <taxon>Metazoa</taxon>
        <taxon>Ecdysozoa</taxon>
        <taxon>Arthropoda</taxon>
        <taxon>Hexapoda</taxon>
        <taxon>Insecta</taxon>
        <taxon>Pterygota</taxon>
        <taxon>Neoptera</taxon>
        <taxon>Endopterygota</taxon>
        <taxon>Coleoptera</taxon>
        <taxon>Polyphaga</taxon>
        <taxon>Cucujiformia</taxon>
        <taxon>Nitidulidae</taxon>
        <taxon>Meligethinae</taxon>
        <taxon>Brassicogethes</taxon>
    </lineage>
</organism>
<keyword evidence="15" id="KW-1185">Reference proteome</keyword>
<evidence type="ECO:0000256" key="1">
    <source>
        <dbReference type="ARBA" id="ARBA00004167"/>
    </source>
</evidence>
<dbReference type="GO" id="GO:0005524">
    <property type="term" value="F:ATP binding"/>
    <property type="evidence" value="ECO:0007669"/>
    <property type="project" value="InterPro"/>
</dbReference>
<dbReference type="InterPro" id="IPR013098">
    <property type="entry name" value="Ig_I-set"/>
</dbReference>
<dbReference type="InterPro" id="IPR001245">
    <property type="entry name" value="Ser-Thr/Tyr_kinase_cat_dom"/>
</dbReference>
<name>A0A9P0FCA0_BRAAE</name>
<feature type="compositionally biased region" description="Basic and acidic residues" evidence="9">
    <location>
        <begin position="775"/>
        <end position="786"/>
    </location>
</feature>
<dbReference type="CDD" id="cd00096">
    <property type="entry name" value="Ig"/>
    <property type="match status" value="1"/>
</dbReference>
<evidence type="ECO:0008006" key="16">
    <source>
        <dbReference type="Google" id="ProtNLM"/>
    </source>
</evidence>
<dbReference type="PROSITE" id="PS50011">
    <property type="entry name" value="PROTEIN_KINASE_DOM"/>
    <property type="match status" value="1"/>
</dbReference>
<evidence type="ECO:0000259" key="12">
    <source>
        <dbReference type="PROSITE" id="PS50011"/>
    </source>
</evidence>
<feature type="compositionally biased region" description="Basic and acidic residues" evidence="9">
    <location>
        <begin position="747"/>
        <end position="758"/>
    </location>
</feature>
<evidence type="ECO:0000256" key="3">
    <source>
        <dbReference type="ARBA" id="ARBA00022989"/>
    </source>
</evidence>
<dbReference type="InterPro" id="IPR008266">
    <property type="entry name" value="Tyr_kinase_AS"/>
</dbReference>
<feature type="domain" description="Ig-like" evidence="13">
    <location>
        <begin position="118"/>
        <end position="204"/>
    </location>
</feature>
<keyword evidence="3 10" id="KW-1133">Transmembrane helix</keyword>
<evidence type="ECO:0000256" key="2">
    <source>
        <dbReference type="ARBA" id="ARBA00022692"/>
    </source>
</evidence>
<evidence type="ECO:0000256" key="8">
    <source>
        <dbReference type="ARBA" id="ARBA00023319"/>
    </source>
</evidence>
<dbReference type="GO" id="GO:0004672">
    <property type="term" value="F:protein kinase activity"/>
    <property type="evidence" value="ECO:0007669"/>
    <property type="project" value="InterPro"/>
</dbReference>
<dbReference type="PROSITE" id="PS00109">
    <property type="entry name" value="PROTEIN_KINASE_TYR"/>
    <property type="match status" value="1"/>
</dbReference>
<feature type="domain" description="Ig-like" evidence="13">
    <location>
        <begin position="213"/>
        <end position="281"/>
    </location>
</feature>
<dbReference type="GO" id="GO:0030424">
    <property type="term" value="C:axon"/>
    <property type="evidence" value="ECO:0007669"/>
    <property type="project" value="TreeGrafter"/>
</dbReference>
<dbReference type="Pfam" id="PF07679">
    <property type="entry name" value="I-set"/>
    <property type="match status" value="3"/>
</dbReference>
<keyword evidence="8" id="KW-0393">Immunoglobulin domain</keyword>
<evidence type="ECO:0000256" key="6">
    <source>
        <dbReference type="ARBA" id="ARBA00023170"/>
    </source>
</evidence>
<evidence type="ECO:0000256" key="11">
    <source>
        <dbReference type="SAM" id="SignalP"/>
    </source>
</evidence>
<dbReference type="PRINTS" id="PR00109">
    <property type="entry name" value="TYRKINASE"/>
</dbReference>
<keyword evidence="2 10" id="KW-0812">Transmembrane</keyword>
<feature type="region of interest" description="Disordered" evidence="9">
    <location>
        <begin position="1057"/>
        <end position="1081"/>
    </location>
</feature>
<accession>A0A9P0FCA0</accession>
<dbReference type="SMART" id="SM00408">
    <property type="entry name" value="IGc2"/>
    <property type="match status" value="7"/>
</dbReference>
<dbReference type="GO" id="GO:0043025">
    <property type="term" value="C:neuronal cell body"/>
    <property type="evidence" value="ECO:0007669"/>
    <property type="project" value="TreeGrafter"/>
</dbReference>
<keyword evidence="6" id="KW-0675">Receptor</keyword>
<feature type="domain" description="Ig-like" evidence="13">
    <location>
        <begin position="512"/>
        <end position="593"/>
    </location>
</feature>
<dbReference type="PANTHER" id="PTHR45080">
    <property type="entry name" value="CONTACTIN 5"/>
    <property type="match status" value="1"/>
</dbReference>
<feature type="chain" id="PRO_5040317096" description="Tyrosine-protein kinase-like otk" evidence="11">
    <location>
        <begin position="19"/>
        <end position="1098"/>
    </location>
</feature>
<dbReference type="Pfam" id="PF13927">
    <property type="entry name" value="Ig_3"/>
    <property type="match status" value="4"/>
</dbReference>
<dbReference type="AlphaFoldDB" id="A0A9P0FCA0"/>
<comment type="subcellular location">
    <subcellularLocation>
        <location evidence="1">Membrane</location>
        <topology evidence="1">Single-pass membrane protein</topology>
    </subcellularLocation>
</comment>
<dbReference type="GO" id="GO:0050808">
    <property type="term" value="P:synapse organization"/>
    <property type="evidence" value="ECO:0007669"/>
    <property type="project" value="TreeGrafter"/>
</dbReference>
<dbReference type="SUPFAM" id="SSF56112">
    <property type="entry name" value="Protein kinase-like (PK-like)"/>
    <property type="match status" value="1"/>
</dbReference>